<proteinExistence type="predicted"/>
<dbReference type="Proteomes" id="UP000272942">
    <property type="component" value="Unassembled WGS sequence"/>
</dbReference>
<name>A0A183APP7_9TREM</name>
<organism evidence="3">
    <name type="scientific">Echinostoma caproni</name>
    <dbReference type="NCBI Taxonomy" id="27848"/>
    <lineage>
        <taxon>Eukaryota</taxon>
        <taxon>Metazoa</taxon>
        <taxon>Spiralia</taxon>
        <taxon>Lophotrochozoa</taxon>
        <taxon>Platyhelminthes</taxon>
        <taxon>Trematoda</taxon>
        <taxon>Digenea</taxon>
        <taxon>Plagiorchiida</taxon>
        <taxon>Echinostomata</taxon>
        <taxon>Echinostomatoidea</taxon>
        <taxon>Echinostomatidae</taxon>
        <taxon>Echinostoma</taxon>
    </lineage>
</organism>
<dbReference type="WBParaSite" id="ECPE_0000896001-mRNA-1">
    <property type="protein sequence ID" value="ECPE_0000896001-mRNA-1"/>
    <property type="gene ID" value="ECPE_0000896001"/>
</dbReference>
<dbReference type="EMBL" id="UZAN01046662">
    <property type="protein sequence ID" value="VDP84441.1"/>
    <property type="molecule type" value="Genomic_DNA"/>
</dbReference>
<accession>A0A183APP7</accession>
<protein>
    <submittedName>
        <fullName evidence="1 3">Uncharacterized protein</fullName>
    </submittedName>
</protein>
<sequence>MMRGKRFTRPQATTHSIFAITTYQSARFSSGLYVNLFMKRRAAGQIVRDWIRGPTLSMYESLHTVFATVSSCQPIAPSPP</sequence>
<keyword evidence="2" id="KW-1185">Reference proteome</keyword>
<evidence type="ECO:0000313" key="1">
    <source>
        <dbReference type="EMBL" id="VDP84441.1"/>
    </source>
</evidence>
<evidence type="ECO:0000313" key="3">
    <source>
        <dbReference type="WBParaSite" id="ECPE_0000896001-mRNA-1"/>
    </source>
</evidence>
<dbReference type="AlphaFoldDB" id="A0A183APP7"/>
<reference evidence="3" key="1">
    <citation type="submission" date="2016-06" db="UniProtKB">
        <authorList>
            <consortium name="WormBaseParasite"/>
        </authorList>
    </citation>
    <scope>IDENTIFICATION</scope>
</reference>
<reference evidence="1 2" key="2">
    <citation type="submission" date="2018-11" db="EMBL/GenBank/DDBJ databases">
        <authorList>
            <consortium name="Pathogen Informatics"/>
        </authorList>
    </citation>
    <scope>NUCLEOTIDE SEQUENCE [LARGE SCALE GENOMIC DNA]</scope>
    <source>
        <strain evidence="1 2">Egypt</strain>
    </source>
</reference>
<evidence type="ECO:0000313" key="2">
    <source>
        <dbReference type="Proteomes" id="UP000272942"/>
    </source>
</evidence>
<gene>
    <name evidence="1" type="ORF">ECPE_LOCUS8932</name>
</gene>